<protein>
    <submittedName>
        <fullName evidence="2">Uncharacterized protein</fullName>
    </submittedName>
</protein>
<feature type="region of interest" description="Disordered" evidence="1">
    <location>
        <begin position="121"/>
        <end position="142"/>
    </location>
</feature>
<accession>A0A6A6IXS5</accession>
<organism evidence="2 3">
    <name type="scientific">Trematosphaeria pertusa</name>
    <dbReference type="NCBI Taxonomy" id="390896"/>
    <lineage>
        <taxon>Eukaryota</taxon>
        <taxon>Fungi</taxon>
        <taxon>Dikarya</taxon>
        <taxon>Ascomycota</taxon>
        <taxon>Pezizomycotina</taxon>
        <taxon>Dothideomycetes</taxon>
        <taxon>Pleosporomycetidae</taxon>
        <taxon>Pleosporales</taxon>
        <taxon>Massarineae</taxon>
        <taxon>Trematosphaeriaceae</taxon>
        <taxon>Trematosphaeria</taxon>
    </lineage>
</organism>
<feature type="region of interest" description="Disordered" evidence="1">
    <location>
        <begin position="1"/>
        <end position="54"/>
    </location>
</feature>
<name>A0A6A6IXS5_9PLEO</name>
<dbReference type="GeneID" id="54573110"/>
<sequence length="270" mass="30255">MAIGPRGGRTRAEERKERRRSSRSSGAHQTEPGWHARLSCPAPSPDRPTAQRGVDKTTLYSRLHTLCNPSGTHRPSPAPHRTAAGQLSRLLHTYRWARTIGTRTFHGPRTLQRLRYMHGKGAVSKRRENTEPVPARTRSPRRVEEWKFQMSPACQSPGLAHNPGPTRCPFSVSESLMLKNQPIMLCIFLHFHYFRATVPIGRAVWIMPFLANCLLCKTVPEQNDATGAIYLRTDRSRTVPRSFPGSAVVQPGCSSAILISRQDELPDSPL</sequence>
<reference evidence="2" key="1">
    <citation type="journal article" date="2020" name="Stud. Mycol.">
        <title>101 Dothideomycetes genomes: a test case for predicting lifestyles and emergence of pathogens.</title>
        <authorList>
            <person name="Haridas S."/>
            <person name="Albert R."/>
            <person name="Binder M."/>
            <person name="Bloem J."/>
            <person name="Labutti K."/>
            <person name="Salamov A."/>
            <person name="Andreopoulos B."/>
            <person name="Baker S."/>
            <person name="Barry K."/>
            <person name="Bills G."/>
            <person name="Bluhm B."/>
            <person name="Cannon C."/>
            <person name="Castanera R."/>
            <person name="Culley D."/>
            <person name="Daum C."/>
            <person name="Ezra D."/>
            <person name="Gonzalez J."/>
            <person name="Henrissat B."/>
            <person name="Kuo A."/>
            <person name="Liang C."/>
            <person name="Lipzen A."/>
            <person name="Lutzoni F."/>
            <person name="Magnuson J."/>
            <person name="Mondo S."/>
            <person name="Nolan M."/>
            <person name="Ohm R."/>
            <person name="Pangilinan J."/>
            <person name="Park H.-J."/>
            <person name="Ramirez L."/>
            <person name="Alfaro M."/>
            <person name="Sun H."/>
            <person name="Tritt A."/>
            <person name="Yoshinaga Y."/>
            <person name="Zwiers L.-H."/>
            <person name="Turgeon B."/>
            <person name="Goodwin S."/>
            <person name="Spatafora J."/>
            <person name="Crous P."/>
            <person name="Grigoriev I."/>
        </authorList>
    </citation>
    <scope>NUCLEOTIDE SEQUENCE</scope>
    <source>
        <strain evidence="2">CBS 122368</strain>
    </source>
</reference>
<evidence type="ECO:0000313" key="2">
    <source>
        <dbReference type="EMBL" id="KAF2254430.1"/>
    </source>
</evidence>
<dbReference type="EMBL" id="ML987190">
    <property type="protein sequence ID" value="KAF2254430.1"/>
    <property type="molecule type" value="Genomic_DNA"/>
</dbReference>
<dbReference type="AlphaFoldDB" id="A0A6A6IXS5"/>
<evidence type="ECO:0000256" key="1">
    <source>
        <dbReference type="SAM" id="MobiDB-lite"/>
    </source>
</evidence>
<evidence type="ECO:0000313" key="3">
    <source>
        <dbReference type="Proteomes" id="UP000800094"/>
    </source>
</evidence>
<gene>
    <name evidence="2" type="ORF">BU26DRAFT_137949</name>
</gene>
<dbReference type="Proteomes" id="UP000800094">
    <property type="component" value="Unassembled WGS sequence"/>
</dbReference>
<dbReference type="RefSeq" id="XP_033689434.1">
    <property type="nucleotide sequence ID" value="XM_033819780.1"/>
</dbReference>
<proteinExistence type="predicted"/>
<keyword evidence="3" id="KW-1185">Reference proteome</keyword>